<dbReference type="Proteomes" id="UP000004310">
    <property type="component" value="Unassembled WGS sequence"/>
</dbReference>
<dbReference type="EMBL" id="AATP01000014">
    <property type="protein sequence ID" value="EAU39698.1"/>
    <property type="molecule type" value="Genomic_DNA"/>
</dbReference>
<dbReference type="HOGENOM" id="CLU_1641286_0_0_5"/>
<evidence type="ECO:0000313" key="2">
    <source>
        <dbReference type="EMBL" id="EAU40999.1"/>
    </source>
</evidence>
<evidence type="ECO:0000313" key="1">
    <source>
        <dbReference type="EMBL" id="EAU39698.1"/>
    </source>
</evidence>
<accession>Q0FXF2</accession>
<name>Q0FXF2_9HYPH</name>
<gene>
    <name evidence="1" type="ORF">FP2506_01913</name>
    <name evidence="2" type="ORF">FP2506_12069</name>
</gene>
<proteinExistence type="predicted"/>
<protein>
    <submittedName>
        <fullName evidence="1">Uncharacterized protein</fullName>
    </submittedName>
</protein>
<comment type="caution">
    <text evidence="1">The sequence shown here is derived from an EMBL/GenBank/DDBJ whole genome shotgun (WGS) entry which is preliminary data.</text>
</comment>
<sequence length="161" mass="18017">MQITCSDRQTKPATRFRAFEFTDCRLIVAPQPAALDRIPYLLCCVPGRGRTTDRAQALAEGCCEQIPECTIAGLIGRRNERDLYIRFIGQKTFQDIRASQCRNESVLKCHEVAPAPLFPDACRIAFCDSLAEPVKQIVMFTPDALKCKKLIGQIPIANNRS</sequence>
<organism evidence="1 3">
    <name type="scientific">Fulvimarina pelagi HTCC2506</name>
    <dbReference type="NCBI Taxonomy" id="314231"/>
    <lineage>
        <taxon>Bacteria</taxon>
        <taxon>Pseudomonadati</taxon>
        <taxon>Pseudomonadota</taxon>
        <taxon>Alphaproteobacteria</taxon>
        <taxon>Hyphomicrobiales</taxon>
        <taxon>Aurantimonadaceae</taxon>
        <taxon>Fulvimarina</taxon>
    </lineage>
</organism>
<reference evidence="1 3" key="1">
    <citation type="journal article" date="2010" name="J. Bacteriol.">
        <title>Genome sequence of Fulvimarina pelagi HTCC2506T, a Mn(II)-oxidizing alphaproteobacterium possessing an aerobic anoxygenic photosynthetic gene cluster and Xanthorhodopsin.</title>
        <authorList>
            <person name="Kang I."/>
            <person name="Oh H.M."/>
            <person name="Lim S.I."/>
            <person name="Ferriera S."/>
            <person name="Giovannoni S.J."/>
            <person name="Cho J.C."/>
        </authorList>
    </citation>
    <scope>NUCLEOTIDE SEQUENCE [LARGE SCALE GENOMIC DNA]</scope>
    <source>
        <strain evidence="1 3">HTCC2506</strain>
    </source>
</reference>
<evidence type="ECO:0000313" key="3">
    <source>
        <dbReference type="Proteomes" id="UP000004310"/>
    </source>
</evidence>
<dbReference type="AlphaFoldDB" id="Q0FXF2"/>
<keyword evidence="3" id="KW-1185">Reference proteome</keyword>
<dbReference type="EMBL" id="AATP01000004">
    <property type="protein sequence ID" value="EAU40999.1"/>
    <property type="molecule type" value="Genomic_DNA"/>
</dbReference>